<dbReference type="GO" id="GO:0016798">
    <property type="term" value="F:hydrolase activity, acting on glycosyl bonds"/>
    <property type="evidence" value="ECO:0007669"/>
    <property type="project" value="UniProtKB-KW"/>
</dbReference>
<dbReference type="InterPro" id="IPR031304">
    <property type="entry name" value="SLT_2"/>
</dbReference>
<evidence type="ECO:0000256" key="2">
    <source>
        <dbReference type="SAM" id="SignalP"/>
    </source>
</evidence>
<keyword evidence="5" id="KW-1185">Reference proteome</keyword>
<dbReference type="GO" id="GO:0008933">
    <property type="term" value="F:peptidoglycan lytic transglycosylase activity"/>
    <property type="evidence" value="ECO:0007669"/>
    <property type="project" value="TreeGrafter"/>
</dbReference>
<sequence>MKKIAVLVLAALVLAACNGEKKPPAAPKSDAVGKPVKHVAKDRPFFNETTHSPEVVGFNANANVQKFIEYEAAKQRLSREELQDFFNAVVHRGNIINIMNRPGTSRPWYEFKQSNSGAAKVSGGQQFYAANRSVIDKIASEYGVPAELIVAIVGIETNYGANKGSIRVADALATLAFDYPRRGEFFQQELAEFLVMAKEEQRDPLSFTGSFAGAMGMPQFMPSSFRKWAVDYDKDGRRDIWYNVADVAASVANYMKVHGWKSGGRMVVPVSLEINPQLQAVIDEKTSLKYTVGELKKMGVTPLEPVADSEKAVLYRLEISPGVFDYYIGLNNFYAVWQYNHSRMYVTSVRDIANGLGAGGL</sequence>
<dbReference type="EC" id="4.2.2.-" evidence="4"/>
<proteinExistence type="predicted"/>
<gene>
    <name evidence="4" type="primary">mltB</name>
    <name evidence="4" type="ORF">NCTC10296_01529</name>
</gene>
<name>A0A448D8Y9_9NEIS</name>
<dbReference type="Gene3D" id="1.10.8.350">
    <property type="entry name" value="Bacterial muramidase"/>
    <property type="match status" value="1"/>
</dbReference>
<keyword evidence="4" id="KW-0378">Hydrolase</keyword>
<dbReference type="PROSITE" id="PS51257">
    <property type="entry name" value="PROKAR_LIPOPROTEIN"/>
    <property type="match status" value="1"/>
</dbReference>
<keyword evidence="4" id="KW-0326">Glycosidase</keyword>
<reference evidence="4 5" key="1">
    <citation type="submission" date="2018-12" db="EMBL/GenBank/DDBJ databases">
        <authorList>
            <consortium name="Pathogen Informatics"/>
        </authorList>
    </citation>
    <scope>NUCLEOTIDE SEQUENCE [LARGE SCALE GENOMIC DNA]</scope>
    <source>
        <strain evidence="4 5">NCTC10296</strain>
    </source>
</reference>
<dbReference type="InterPro" id="IPR011757">
    <property type="entry name" value="Lytic_transglycosylase_MltB"/>
</dbReference>
<evidence type="ECO:0000313" key="4">
    <source>
        <dbReference type="EMBL" id="VEF01924.1"/>
    </source>
</evidence>
<dbReference type="NCBIfam" id="TIGR02282">
    <property type="entry name" value="MltB"/>
    <property type="match status" value="1"/>
</dbReference>
<dbReference type="PANTHER" id="PTHR30163:SF9">
    <property type="entry name" value="MEMBRANE-BOUND LYTIC MUREIN TRANSGLYCOSYLASE B"/>
    <property type="match status" value="1"/>
</dbReference>
<feature type="active site" evidence="1">
    <location>
        <position position="156"/>
    </location>
</feature>
<feature type="domain" description="Transglycosylase SLT" evidence="3">
    <location>
        <begin position="61"/>
        <end position="353"/>
    </location>
</feature>
<evidence type="ECO:0000256" key="1">
    <source>
        <dbReference type="PIRSR" id="PIRSR611757-1"/>
    </source>
</evidence>
<dbReference type="Proteomes" id="UP000279284">
    <property type="component" value="Chromosome"/>
</dbReference>
<dbReference type="EMBL" id="LR134313">
    <property type="protein sequence ID" value="VEF01924.1"/>
    <property type="molecule type" value="Genomic_DNA"/>
</dbReference>
<dbReference type="SUPFAM" id="SSF53955">
    <property type="entry name" value="Lysozyme-like"/>
    <property type="match status" value="1"/>
</dbReference>
<dbReference type="Gene3D" id="1.10.530.10">
    <property type="match status" value="1"/>
</dbReference>
<accession>A0A448D8Y9</accession>
<dbReference type="OrthoDB" id="9772911at2"/>
<dbReference type="Pfam" id="PF13406">
    <property type="entry name" value="SLT_2"/>
    <property type="match status" value="1"/>
</dbReference>
<feature type="signal peptide" evidence="2">
    <location>
        <begin position="1"/>
        <end position="18"/>
    </location>
</feature>
<feature type="chain" id="PRO_5019378667" evidence="2">
    <location>
        <begin position="19"/>
        <end position="361"/>
    </location>
</feature>
<dbReference type="PANTHER" id="PTHR30163">
    <property type="entry name" value="MEMBRANE-BOUND LYTIC MUREIN TRANSGLYCOSYLASE B"/>
    <property type="match status" value="1"/>
</dbReference>
<dbReference type="FunFam" id="1.10.8.350:FF:000001">
    <property type="entry name" value="Lytic murein transglycosylase B"/>
    <property type="match status" value="1"/>
</dbReference>
<keyword evidence="2" id="KW-0732">Signal</keyword>
<keyword evidence="4" id="KW-0456">Lyase</keyword>
<protein>
    <submittedName>
        <fullName evidence="4">Membrane-bound lytic murein transglycosylase B</fullName>
        <ecNumber evidence="4">3.2.1.-</ecNumber>
        <ecNumber evidence="4">4.2.2.-</ecNumber>
    </submittedName>
</protein>
<evidence type="ECO:0000259" key="3">
    <source>
        <dbReference type="Pfam" id="PF13406"/>
    </source>
</evidence>
<dbReference type="InterPro" id="IPR043426">
    <property type="entry name" value="MltB-like"/>
</dbReference>
<dbReference type="KEGG" id="nci:NCTC10296_01529"/>
<dbReference type="AlphaFoldDB" id="A0A448D8Y9"/>
<dbReference type="CDD" id="cd13399">
    <property type="entry name" value="Slt35-like"/>
    <property type="match status" value="1"/>
</dbReference>
<dbReference type="EC" id="3.2.1.-" evidence="4"/>
<dbReference type="RefSeq" id="WP_085415529.1">
    <property type="nucleotide sequence ID" value="NZ_CAUJPY010000001.1"/>
</dbReference>
<dbReference type="InterPro" id="IPR023346">
    <property type="entry name" value="Lysozyme-like_dom_sf"/>
</dbReference>
<evidence type="ECO:0000313" key="5">
    <source>
        <dbReference type="Proteomes" id="UP000279284"/>
    </source>
</evidence>
<dbReference type="GO" id="GO:0009253">
    <property type="term" value="P:peptidoglycan catabolic process"/>
    <property type="evidence" value="ECO:0007669"/>
    <property type="project" value="TreeGrafter"/>
</dbReference>
<organism evidence="4 5">
    <name type="scientific">Neisseria canis</name>
    <dbReference type="NCBI Taxonomy" id="493"/>
    <lineage>
        <taxon>Bacteria</taxon>
        <taxon>Pseudomonadati</taxon>
        <taxon>Pseudomonadota</taxon>
        <taxon>Betaproteobacteria</taxon>
        <taxon>Neisseriales</taxon>
        <taxon>Neisseriaceae</taxon>
        <taxon>Neisseria</taxon>
    </lineage>
</organism>
<dbReference type="STRING" id="493.BWD07_01065"/>